<dbReference type="SUPFAM" id="SSF53271">
    <property type="entry name" value="PRTase-like"/>
    <property type="match status" value="1"/>
</dbReference>
<name>A0AAU2H589_9ACTN</name>
<evidence type="ECO:0000259" key="4">
    <source>
        <dbReference type="Pfam" id="PF15608"/>
    </source>
</evidence>
<dbReference type="GO" id="GO:0016757">
    <property type="term" value="F:glycosyltransferase activity"/>
    <property type="evidence" value="ECO:0007669"/>
    <property type="project" value="UniProtKB-KW"/>
</dbReference>
<dbReference type="Pfam" id="PF11202">
    <property type="entry name" value="StiP"/>
    <property type="match status" value="1"/>
</dbReference>
<dbReference type="Pfam" id="PF15608">
    <property type="entry name" value="PELOTA_1"/>
    <property type="match status" value="1"/>
</dbReference>
<reference evidence="6" key="1">
    <citation type="submission" date="2022-10" db="EMBL/GenBank/DDBJ databases">
        <title>The complete genomes of actinobacterial strains from the NBC collection.</title>
        <authorList>
            <person name="Joergensen T.S."/>
            <person name="Alvarez Arevalo M."/>
            <person name="Sterndorff E.B."/>
            <person name="Faurdal D."/>
            <person name="Vuksanovic O."/>
            <person name="Mourched A.-S."/>
            <person name="Charusanti P."/>
            <person name="Shaw S."/>
            <person name="Blin K."/>
            <person name="Weber T."/>
        </authorList>
    </citation>
    <scope>NUCLEOTIDE SEQUENCE</scope>
    <source>
        <strain evidence="6">NBC_00060</strain>
    </source>
</reference>
<feature type="region of interest" description="Disordered" evidence="1">
    <location>
        <begin position="240"/>
        <end position="311"/>
    </location>
</feature>
<dbReference type="InterPro" id="IPR011215">
    <property type="entry name" value="StiP_N"/>
</dbReference>
<dbReference type="InterPro" id="IPR041688">
    <property type="entry name" value="PRTase_2"/>
</dbReference>
<dbReference type="InterPro" id="IPR000836">
    <property type="entry name" value="PRTase_dom"/>
</dbReference>
<organism evidence="6">
    <name type="scientific">Streptomyces sp. NBC_00060</name>
    <dbReference type="NCBI Taxonomy" id="2975636"/>
    <lineage>
        <taxon>Bacteria</taxon>
        <taxon>Bacillati</taxon>
        <taxon>Actinomycetota</taxon>
        <taxon>Actinomycetes</taxon>
        <taxon>Kitasatosporales</taxon>
        <taxon>Streptomycetaceae</taxon>
        <taxon>Streptomyces</taxon>
    </lineage>
</organism>
<sequence length="874" mass="92771">MTKTESVDNVVVWSGTWVAERLGVELQGDERLPELLGLALRRNPKRAHLLVSNVLGKHVPQRPSRVYGAGYALGEEVRELLGPEAAGAVVLGYAETATGLGHAVADGLGAAPYLHSTRRPVEGVARAGGFEESHSHATSHLLLPEDPALLAGDGVLVLVDDEFSTGNTVLNTIRALHARYPRTRYVIVALVDMRSPADRSRLTAFAAEIGAEVALVTLAAGTVLLPEGVLERGMALVAQHEAAAEPDPRPAPLPAEHENSPTPPLPESPDRAATTPAAASAVPAAAVGMRAARGGTGGHSGTPAPGAVPSTPAPVRVGLPWPPNIPDGGRHGFTPAHRTHLEAALPQMAAAIKGALGPTPGRTLVLGFEELMYAPLRLALALERTGTDVRYSTTTRSPVLAVDDPGYAIRTRLVFPAHDDPADGPGERYAYNVAGAGYDTVVAVVDSAADTPELHAPDGLLARLAAHIPHVVLAVVPSYVPKGAPMPEPLPEPLRGPAFSSYAPDEVGWLLKDLSGVELEAPTEEREEAIQSGGAHYAESLPVEYQPSPQYQELFRTALDSSAERIARAVGVVTETVLAERSPRPVLVSLARAGTPVGVLMRRWAGQRHGLDLPHYAVSIVRGRGIDPNALRWLAAHHDPADVVFVDGWTGKGAITRELAAAIREFAESSGVDRFDPEIAVLADPGSCVRTYGTREDFLIPSACLNSTVSGLISRTVLRKDLIGPGDFHGAKFYRELADSDVSVDFLDAVAARFDEVAADVEREAKALRAADRSPTWEGWAAVERISEEYGIHDVNLVKPGVGETTRVLLRRVPWKILAHRDAGADLDHVRLLAEQRGVPVEWVDDLPYSCVGLIHPQYTRGATGADGKAVASR</sequence>
<feature type="domain" description="Cysteine protease StiP N-terminal" evidence="2">
    <location>
        <begin position="500"/>
        <end position="750"/>
    </location>
</feature>
<keyword evidence="6" id="KW-0328">Glycosyltransferase</keyword>
<feature type="domain" description="Orotate phosphoribosyltransferase-like" evidence="5">
    <location>
        <begin position="35"/>
        <end position="221"/>
    </location>
</feature>
<proteinExistence type="predicted"/>
<dbReference type="Gene3D" id="3.40.50.2020">
    <property type="match status" value="1"/>
</dbReference>
<evidence type="ECO:0000259" key="3">
    <source>
        <dbReference type="Pfam" id="PF12500"/>
    </source>
</evidence>
<dbReference type="InterPro" id="IPR022537">
    <property type="entry name" value="TRSP_dom"/>
</dbReference>
<evidence type="ECO:0000313" key="6">
    <source>
        <dbReference type="EMBL" id="WTU42604.1"/>
    </source>
</evidence>
<accession>A0AAU2H589</accession>
<evidence type="ECO:0000259" key="2">
    <source>
        <dbReference type="Pfam" id="PF11202"/>
    </source>
</evidence>
<feature type="domain" description="PELOTA RNA-binding" evidence="4">
    <location>
        <begin position="777"/>
        <end position="856"/>
    </location>
</feature>
<dbReference type="AlphaFoldDB" id="A0AAU2H589"/>
<dbReference type="Pfam" id="PF12500">
    <property type="entry name" value="TRSP"/>
    <property type="match status" value="1"/>
</dbReference>
<dbReference type="InterPro" id="IPR029057">
    <property type="entry name" value="PRTase-like"/>
</dbReference>
<feature type="domain" description="TRSP" evidence="3">
    <location>
        <begin position="327"/>
        <end position="462"/>
    </location>
</feature>
<dbReference type="CDD" id="cd06223">
    <property type="entry name" value="PRTases_typeI"/>
    <property type="match status" value="1"/>
</dbReference>
<dbReference type="EMBL" id="CP108253">
    <property type="protein sequence ID" value="WTU42604.1"/>
    <property type="molecule type" value="Genomic_DNA"/>
</dbReference>
<evidence type="ECO:0000259" key="5">
    <source>
        <dbReference type="Pfam" id="PF15609"/>
    </source>
</evidence>
<evidence type="ECO:0000256" key="1">
    <source>
        <dbReference type="SAM" id="MobiDB-lite"/>
    </source>
</evidence>
<dbReference type="Pfam" id="PF15609">
    <property type="entry name" value="PRTase_2"/>
    <property type="match status" value="1"/>
</dbReference>
<keyword evidence="6" id="KW-0808">Transferase</keyword>
<dbReference type="InterPro" id="IPR028157">
    <property type="entry name" value="PELOTA_dom"/>
</dbReference>
<protein>
    <submittedName>
        <fullName evidence="6">Phosphoribosyltransferase</fullName>
    </submittedName>
</protein>
<gene>
    <name evidence="6" type="ORF">OHV25_25040</name>
</gene>
<feature type="compositionally biased region" description="Low complexity" evidence="1">
    <location>
        <begin position="271"/>
        <end position="293"/>
    </location>
</feature>